<accession>A0A1I8NHF5</accession>
<evidence type="ECO:0000256" key="14">
    <source>
        <dbReference type="ARBA" id="ARBA00023242"/>
    </source>
</evidence>
<evidence type="ECO:0000256" key="12">
    <source>
        <dbReference type="ARBA" id="ARBA00023172"/>
    </source>
</evidence>
<evidence type="ECO:0000256" key="3">
    <source>
        <dbReference type="ARBA" id="ARBA00010258"/>
    </source>
</evidence>
<evidence type="ECO:0000259" key="15">
    <source>
        <dbReference type="Pfam" id="PF08746"/>
    </source>
</evidence>
<dbReference type="eggNOG" id="KOG4718">
    <property type="taxonomic scope" value="Eukaryota"/>
</dbReference>
<dbReference type="GO" id="GO:0061630">
    <property type="term" value="F:ubiquitin protein ligase activity"/>
    <property type="evidence" value="ECO:0007669"/>
    <property type="project" value="UniProtKB-EC"/>
</dbReference>
<dbReference type="Pfam" id="PF08746">
    <property type="entry name" value="zf-RING-like"/>
    <property type="match status" value="1"/>
</dbReference>
<dbReference type="InterPro" id="IPR011513">
    <property type="entry name" value="Nse1"/>
</dbReference>
<comment type="subcellular location">
    <subcellularLocation>
        <location evidence="2">Nucleus</location>
    </subcellularLocation>
</comment>
<comment type="similarity">
    <text evidence="3">Belongs to the NSE1 family.</text>
</comment>
<dbReference type="PANTHER" id="PTHR20973">
    <property type="entry name" value="NON-SMC ELEMENT 1-RELATED"/>
    <property type="match status" value="1"/>
</dbReference>
<dbReference type="EC" id="2.3.2.27" evidence="4"/>
<evidence type="ECO:0000256" key="4">
    <source>
        <dbReference type="ARBA" id="ARBA00012483"/>
    </source>
</evidence>
<dbReference type="InterPro" id="IPR013083">
    <property type="entry name" value="Znf_RING/FYVE/PHD"/>
</dbReference>
<dbReference type="OrthoDB" id="185455at2759"/>
<keyword evidence="9" id="KW-0863">Zinc-finger</keyword>
<evidence type="ECO:0000256" key="13">
    <source>
        <dbReference type="ARBA" id="ARBA00023204"/>
    </source>
</evidence>
<keyword evidence="10" id="KW-0833">Ubl conjugation pathway</keyword>
<keyword evidence="6" id="KW-0808">Transferase</keyword>
<name>A0A1I8NHF5_MUSDO</name>
<dbReference type="STRING" id="7370.A0A1I8NHF5"/>
<dbReference type="VEuPathDB" id="VectorBase:MDOMA2_003523"/>
<evidence type="ECO:0000256" key="6">
    <source>
        <dbReference type="ARBA" id="ARBA00022679"/>
    </source>
</evidence>
<dbReference type="PANTHER" id="PTHR20973:SF0">
    <property type="entry name" value="NON-STRUCTURAL MAINTENANCE OF CHROMOSOMES ELEMENT 1 HOMOLOG"/>
    <property type="match status" value="1"/>
</dbReference>
<dbReference type="GO" id="GO:0005634">
    <property type="term" value="C:nucleus"/>
    <property type="evidence" value="ECO:0007669"/>
    <property type="project" value="UniProtKB-SubCell"/>
</dbReference>
<reference evidence="16" key="1">
    <citation type="submission" date="2020-05" db="UniProtKB">
        <authorList>
            <consortium name="EnsemblMetazoa"/>
        </authorList>
    </citation>
    <scope>IDENTIFICATION</scope>
    <source>
        <strain evidence="16">Aabys</strain>
    </source>
</reference>
<dbReference type="Gene3D" id="3.90.1150.220">
    <property type="match status" value="1"/>
</dbReference>
<keyword evidence="14" id="KW-0539">Nucleus</keyword>
<dbReference type="Gene3D" id="1.10.10.10">
    <property type="entry name" value="Winged helix-like DNA-binding domain superfamily/Winged helix DNA-binding domain"/>
    <property type="match status" value="1"/>
</dbReference>
<dbReference type="Gene3D" id="3.30.40.10">
    <property type="entry name" value="Zinc/RING finger domain, C3HC4 (zinc finger)"/>
    <property type="match status" value="1"/>
</dbReference>
<dbReference type="GO" id="GO:0000724">
    <property type="term" value="P:double-strand break repair via homologous recombination"/>
    <property type="evidence" value="ECO:0007669"/>
    <property type="project" value="TreeGrafter"/>
</dbReference>
<keyword evidence="12" id="KW-0233">DNA recombination</keyword>
<dbReference type="RefSeq" id="XP_005186990.2">
    <property type="nucleotide sequence ID" value="XM_005186933.4"/>
</dbReference>
<dbReference type="InterPro" id="IPR036388">
    <property type="entry name" value="WH-like_DNA-bd_sf"/>
</dbReference>
<evidence type="ECO:0000256" key="7">
    <source>
        <dbReference type="ARBA" id="ARBA00022723"/>
    </source>
</evidence>
<dbReference type="GO" id="GO:0030915">
    <property type="term" value="C:Smc5-Smc6 complex"/>
    <property type="evidence" value="ECO:0007669"/>
    <property type="project" value="InterPro"/>
</dbReference>
<proteinExistence type="inferred from homology"/>
<keyword evidence="8" id="KW-0227">DNA damage</keyword>
<sequence length="238" mass="27760">MEKVKKQLLQAAINHGSMPMDMVTEIIAKLCDAYDVRVPDSPTALKGVIVEIDTELRKYDQTLQFVKHPLDGTEYLVFGMLTANLACKFQPQYTDTERNYFHKLLESLVSSDDYGFVWNDIYSVANLIPANVQRPLTKQRIQDLESIWTAQGYFLQKEDKIYLGPRTMVEYGNYLKQHFPDFIKDCILCQRIVFWDVKCSECQVKLHRECIRKYLIKKSTCPGCKRTWNTRLSLPQNN</sequence>
<evidence type="ECO:0000256" key="2">
    <source>
        <dbReference type="ARBA" id="ARBA00004123"/>
    </source>
</evidence>
<keyword evidence="11" id="KW-0862">Zinc</keyword>
<comment type="catalytic activity">
    <reaction evidence="1">
        <text>S-ubiquitinyl-[E2 ubiquitin-conjugating enzyme]-L-cysteine + [acceptor protein]-L-lysine = [E2 ubiquitin-conjugating enzyme]-L-cysteine + N(6)-ubiquitinyl-[acceptor protein]-L-lysine.</text>
        <dbReference type="EC" id="2.3.2.27"/>
    </reaction>
</comment>
<dbReference type="AlphaFoldDB" id="A0A1I8NHF5"/>
<dbReference type="SUPFAM" id="SSF57850">
    <property type="entry name" value="RING/U-box"/>
    <property type="match status" value="1"/>
</dbReference>
<keyword evidence="7" id="KW-0479">Metal-binding</keyword>
<gene>
    <name evidence="16" type="primary">101897763</name>
</gene>
<dbReference type="GO" id="GO:0008270">
    <property type="term" value="F:zinc ion binding"/>
    <property type="evidence" value="ECO:0007669"/>
    <property type="project" value="UniProtKB-KW"/>
</dbReference>
<dbReference type="EnsemblMetazoa" id="MDOA015180-RA">
    <property type="protein sequence ID" value="MDOA015180-PA"/>
    <property type="gene ID" value="MDOA015180"/>
</dbReference>
<dbReference type="InterPro" id="IPR014857">
    <property type="entry name" value="Nse1_RING_C4HC3-type"/>
</dbReference>
<evidence type="ECO:0000256" key="9">
    <source>
        <dbReference type="ARBA" id="ARBA00022771"/>
    </source>
</evidence>
<evidence type="ECO:0000256" key="5">
    <source>
        <dbReference type="ARBA" id="ARBA00019422"/>
    </source>
</evidence>
<dbReference type="KEGG" id="mde:101897763"/>
<protein>
    <recommendedName>
        <fullName evidence="5">Non-structural maintenance of chromosomes element 1 homolog</fullName>
        <ecNumber evidence="4">2.3.2.27</ecNumber>
    </recommendedName>
</protein>
<feature type="domain" description="Non-structural maintenance of chromosomes element 1 RING C4HC3-type" evidence="15">
    <location>
        <begin position="186"/>
        <end position="224"/>
    </location>
</feature>
<evidence type="ECO:0000256" key="1">
    <source>
        <dbReference type="ARBA" id="ARBA00000900"/>
    </source>
</evidence>
<evidence type="ECO:0000256" key="10">
    <source>
        <dbReference type="ARBA" id="ARBA00022786"/>
    </source>
</evidence>
<evidence type="ECO:0000256" key="11">
    <source>
        <dbReference type="ARBA" id="ARBA00022833"/>
    </source>
</evidence>
<evidence type="ECO:0000313" key="16">
    <source>
        <dbReference type="EnsemblMetazoa" id="MDOA015180-PA"/>
    </source>
</evidence>
<dbReference type="VEuPathDB" id="VectorBase:MDOA015180"/>
<evidence type="ECO:0000256" key="8">
    <source>
        <dbReference type="ARBA" id="ARBA00022763"/>
    </source>
</evidence>
<keyword evidence="13" id="KW-0234">DNA repair</keyword>
<organism evidence="16">
    <name type="scientific">Musca domestica</name>
    <name type="common">House fly</name>
    <dbReference type="NCBI Taxonomy" id="7370"/>
    <lineage>
        <taxon>Eukaryota</taxon>
        <taxon>Metazoa</taxon>
        <taxon>Ecdysozoa</taxon>
        <taxon>Arthropoda</taxon>
        <taxon>Hexapoda</taxon>
        <taxon>Insecta</taxon>
        <taxon>Pterygota</taxon>
        <taxon>Neoptera</taxon>
        <taxon>Endopterygota</taxon>
        <taxon>Diptera</taxon>
        <taxon>Brachycera</taxon>
        <taxon>Muscomorpha</taxon>
        <taxon>Muscoidea</taxon>
        <taxon>Muscidae</taxon>
        <taxon>Musca</taxon>
    </lineage>
</organism>